<dbReference type="PROSITE" id="PS01215">
    <property type="entry name" value="MRP"/>
    <property type="match status" value="1"/>
</dbReference>
<accession>A0A101I387</accession>
<keyword evidence="3 6" id="KW-0067">ATP-binding</keyword>
<dbReference type="PATRIC" id="fig|1635277.3.peg.360"/>
<dbReference type="InterPro" id="IPR027417">
    <property type="entry name" value="P-loop_NTPase"/>
</dbReference>
<feature type="binding site" evidence="6">
    <location>
        <begin position="21"/>
        <end position="28"/>
    </location>
    <ligand>
        <name>ATP</name>
        <dbReference type="ChEBI" id="CHEBI:30616"/>
    </ligand>
</feature>
<keyword evidence="1 6" id="KW-0479">Metal-binding</keyword>
<keyword evidence="6" id="KW-0378">Hydrolase</keyword>
<dbReference type="GO" id="GO:0016226">
    <property type="term" value="P:iron-sulfur cluster assembly"/>
    <property type="evidence" value="ECO:0007669"/>
    <property type="project" value="InterPro"/>
</dbReference>
<dbReference type="HAMAP" id="MF_02040">
    <property type="entry name" value="Mrp_NBP35"/>
    <property type="match status" value="1"/>
</dbReference>
<dbReference type="AlphaFoldDB" id="A0A101I387"/>
<dbReference type="InterPro" id="IPR019591">
    <property type="entry name" value="Mrp/NBP35_ATP-bd"/>
</dbReference>
<evidence type="ECO:0000256" key="1">
    <source>
        <dbReference type="ARBA" id="ARBA00022723"/>
    </source>
</evidence>
<dbReference type="Gene3D" id="3.40.50.300">
    <property type="entry name" value="P-loop containing nucleotide triphosphate hydrolases"/>
    <property type="match status" value="1"/>
</dbReference>
<dbReference type="InterPro" id="IPR000808">
    <property type="entry name" value="Mrp-like_CS"/>
</dbReference>
<dbReference type="GO" id="GO:0046872">
    <property type="term" value="F:metal ion binding"/>
    <property type="evidence" value="ECO:0007669"/>
    <property type="project" value="UniProtKB-KW"/>
</dbReference>
<dbReference type="SUPFAM" id="SSF52540">
    <property type="entry name" value="P-loop containing nucleoside triphosphate hydrolases"/>
    <property type="match status" value="1"/>
</dbReference>
<reference evidence="8" key="1">
    <citation type="journal article" date="2015" name="MBio">
        <title>Genome-Resolved Metagenomic Analysis Reveals Roles for Candidate Phyla and Other Microbial Community Members in Biogeochemical Transformations in Oil Reservoirs.</title>
        <authorList>
            <person name="Hu P."/>
            <person name="Tom L."/>
            <person name="Singh A."/>
            <person name="Thomas B.C."/>
            <person name="Baker B.J."/>
            <person name="Piceno Y.M."/>
            <person name="Andersen G.L."/>
            <person name="Banfield J.F."/>
        </authorList>
    </citation>
    <scope>NUCLEOTIDE SEQUENCE [LARGE SCALE GENOMIC DNA]</scope>
</reference>
<protein>
    <recommendedName>
        <fullName evidence="6">Iron-sulfur cluster carrier protein</fullName>
    </recommendedName>
</protein>
<dbReference type="GO" id="GO:0005524">
    <property type="term" value="F:ATP binding"/>
    <property type="evidence" value="ECO:0007669"/>
    <property type="project" value="UniProtKB-UniRule"/>
</dbReference>
<evidence type="ECO:0000256" key="5">
    <source>
        <dbReference type="ARBA" id="ARBA00023014"/>
    </source>
</evidence>
<dbReference type="CDD" id="cd02037">
    <property type="entry name" value="Mrp_NBP35"/>
    <property type="match status" value="1"/>
</dbReference>
<dbReference type="GO" id="GO:0016887">
    <property type="term" value="F:ATP hydrolysis activity"/>
    <property type="evidence" value="ECO:0007669"/>
    <property type="project" value="UniProtKB-UniRule"/>
</dbReference>
<keyword evidence="2 6" id="KW-0547">Nucleotide-binding</keyword>
<organism evidence="7 8">
    <name type="scientific">candidate division TA06 bacterium 34_109</name>
    <dbReference type="NCBI Taxonomy" id="1635277"/>
    <lineage>
        <taxon>Bacteria</taxon>
        <taxon>Bacteria division TA06</taxon>
    </lineage>
</organism>
<comment type="subunit">
    <text evidence="6">Homodimer.</text>
</comment>
<comment type="similarity">
    <text evidence="6">Belongs to the Mrp/NBP35 ATP-binding proteins family.</text>
</comment>
<name>A0A101I387_UNCT6</name>
<evidence type="ECO:0000313" key="8">
    <source>
        <dbReference type="Proteomes" id="UP000053467"/>
    </source>
</evidence>
<dbReference type="Pfam" id="PF10609">
    <property type="entry name" value="ParA"/>
    <property type="match status" value="1"/>
</dbReference>
<evidence type="ECO:0000256" key="3">
    <source>
        <dbReference type="ARBA" id="ARBA00022840"/>
    </source>
</evidence>
<dbReference type="GO" id="GO:0051536">
    <property type="term" value="F:iron-sulfur cluster binding"/>
    <property type="evidence" value="ECO:0007669"/>
    <property type="project" value="UniProtKB-UniRule"/>
</dbReference>
<evidence type="ECO:0000313" key="7">
    <source>
        <dbReference type="EMBL" id="KUK87833.1"/>
    </source>
</evidence>
<evidence type="ECO:0000256" key="2">
    <source>
        <dbReference type="ARBA" id="ARBA00022741"/>
    </source>
</evidence>
<keyword evidence="4 6" id="KW-0408">Iron</keyword>
<evidence type="ECO:0000256" key="6">
    <source>
        <dbReference type="HAMAP-Rule" id="MF_02040"/>
    </source>
</evidence>
<dbReference type="PANTHER" id="PTHR23264:SF19">
    <property type="entry name" value="CYTOSOLIC FE-S CLUSTER ASSEMBLY FACTOR NUBP2"/>
    <property type="match status" value="1"/>
</dbReference>
<evidence type="ECO:0000256" key="4">
    <source>
        <dbReference type="ARBA" id="ARBA00023004"/>
    </source>
</evidence>
<dbReference type="FunFam" id="3.40.50.300:FF:001119">
    <property type="entry name" value="Iron-sulfur cluster carrier protein"/>
    <property type="match status" value="1"/>
</dbReference>
<dbReference type="GO" id="GO:0140663">
    <property type="term" value="F:ATP-dependent FeS chaperone activity"/>
    <property type="evidence" value="ECO:0007669"/>
    <property type="project" value="InterPro"/>
</dbReference>
<dbReference type="Proteomes" id="UP000053467">
    <property type="component" value="Unassembled WGS sequence"/>
</dbReference>
<dbReference type="InterPro" id="IPR033756">
    <property type="entry name" value="YlxH/NBP35"/>
</dbReference>
<sequence length="262" mass="28988">MDEKKKNQFNRIKNKILVLSGKGGVGKSTISVNLAYTLKNSGYKVGLLDIDLHGPSISKMVGVENRRVEVDENNLMKPVLTEGGVKTISLSMLVERSDSPIIWRGPLKIKAIQQFFEDVNWGELDFLIIDSPPGTGDEPLTVLQQIEGVNGVVIVTTPQDVSTSDVARSINFVKMVGGQVVGIVENMSYFICPVCKTQHNIFGEGGGEKLSKRYGIENLVRIPIEKDFVELSDSGKPYVELKKDSPITNTFKDFVDRMIKEL</sequence>
<gene>
    <name evidence="7" type="ORF">XE03_0352</name>
</gene>
<keyword evidence="5 6" id="KW-0411">Iron-sulfur</keyword>
<dbReference type="PANTHER" id="PTHR23264">
    <property type="entry name" value="NUCLEOTIDE-BINDING PROTEIN NBP35 YEAST -RELATED"/>
    <property type="match status" value="1"/>
</dbReference>
<comment type="caution">
    <text evidence="7">The sequence shown here is derived from an EMBL/GenBank/DDBJ whole genome shotgun (WGS) entry which is preliminary data.</text>
</comment>
<dbReference type="EMBL" id="LGGX01000002">
    <property type="protein sequence ID" value="KUK87833.1"/>
    <property type="molecule type" value="Genomic_DNA"/>
</dbReference>
<comment type="function">
    <text evidence="6">Binds and transfers iron-sulfur (Fe-S) clusters to target apoproteins. Can hydrolyze ATP.</text>
</comment>
<dbReference type="GO" id="GO:0005829">
    <property type="term" value="C:cytosol"/>
    <property type="evidence" value="ECO:0007669"/>
    <property type="project" value="TreeGrafter"/>
</dbReference>
<proteinExistence type="inferred from homology"/>